<dbReference type="InterPro" id="IPR029047">
    <property type="entry name" value="HSP70_peptide-bd_sf"/>
</dbReference>
<dbReference type="InterPro" id="IPR043129">
    <property type="entry name" value="ATPase_NBD"/>
</dbReference>
<keyword evidence="3 5" id="KW-0067">ATP-binding</keyword>
<dbReference type="Pfam" id="PF00012">
    <property type="entry name" value="HSP70"/>
    <property type="match status" value="1"/>
</dbReference>
<organism evidence="6 7">
    <name type="scientific">Inquilinus limosus</name>
    <dbReference type="NCBI Taxonomy" id="171674"/>
    <lineage>
        <taxon>Bacteria</taxon>
        <taxon>Pseudomonadati</taxon>
        <taxon>Pseudomonadota</taxon>
        <taxon>Alphaproteobacteria</taxon>
        <taxon>Rhodospirillales</taxon>
        <taxon>Rhodospirillaceae</taxon>
        <taxon>Inquilinus</taxon>
    </lineage>
</organism>
<evidence type="ECO:0000313" key="6">
    <source>
        <dbReference type="EMBL" id="OWJ59475.1"/>
    </source>
</evidence>
<evidence type="ECO:0000256" key="5">
    <source>
        <dbReference type="RuleBase" id="RU003322"/>
    </source>
</evidence>
<dbReference type="Proteomes" id="UP000196655">
    <property type="component" value="Unassembled WGS sequence"/>
</dbReference>
<dbReference type="SUPFAM" id="SSF53067">
    <property type="entry name" value="Actin-like ATPase domain"/>
    <property type="match status" value="2"/>
</dbReference>
<proteinExistence type="inferred from homology"/>
<dbReference type="AlphaFoldDB" id="A0A211Z2K6"/>
<dbReference type="FunFam" id="3.30.420.40:FF:000071">
    <property type="entry name" value="Molecular chaperone DnaK"/>
    <property type="match status" value="1"/>
</dbReference>
<dbReference type="RefSeq" id="WP_088156761.1">
    <property type="nucleotide sequence ID" value="NZ_NHON01000117.1"/>
</dbReference>
<protein>
    <submittedName>
        <fullName evidence="6">Molecular chaperone HscC</fullName>
    </submittedName>
</protein>
<dbReference type="Gene3D" id="2.60.34.10">
    <property type="entry name" value="Substrate Binding Domain Of DNAk, Chain A, domain 1"/>
    <property type="match status" value="1"/>
</dbReference>
<evidence type="ECO:0000313" key="7">
    <source>
        <dbReference type="Proteomes" id="UP000196655"/>
    </source>
</evidence>
<dbReference type="Gene3D" id="3.90.640.10">
    <property type="entry name" value="Actin, Chain A, domain 4"/>
    <property type="match status" value="1"/>
</dbReference>
<keyword evidence="4" id="KW-0143">Chaperone</keyword>
<dbReference type="GO" id="GO:0005524">
    <property type="term" value="F:ATP binding"/>
    <property type="evidence" value="ECO:0007669"/>
    <property type="project" value="UniProtKB-KW"/>
</dbReference>
<dbReference type="PROSITE" id="PS00329">
    <property type="entry name" value="HSP70_2"/>
    <property type="match status" value="1"/>
</dbReference>
<comment type="caution">
    <text evidence="6">The sequence shown here is derived from an EMBL/GenBank/DDBJ whole genome shotgun (WGS) entry which is preliminary data.</text>
</comment>
<dbReference type="InterPro" id="IPR018181">
    <property type="entry name" value="Heat_shock_70_CS"/>
</dbReference>
<evidence type="ECO:0000256" key="4">
    <source>
        <dbReference type="ARBA" id="ARBA00023186"/>
    </source>
</evidence>
<gene>
    <name evidence="6" type="ORF">BWR60_32190</name>
</gene>
<sequence>MIVGIDLGTTNSLASVWRDGEAVLIPNALGHVLTPSAVGLADDGRLLVGLAARERLVSHPALTTAAFKRRMGTDQAVSLGRRSFRPEELSALVLRSLKADAEAFLGEPVGQAVITVPAYFNEAQRRATQLAGELAGLEVVRLLSEPTAAALAYGLQEARTGEGTILVFDLGGGTFDVSILEFFDGVMEVRAAAGDAFLGGEDFVDAIVAAFHADRAASAGFPAPSAAHPAHALLRRQAEVAKRRLSEAEEAVLELPFEDRTIRWPLSRHAFETAAEPLLARLRGPIERALRDARLRPEALSQVVLVGGATRMPMIRRLVSLLFRRLPLQRLNPDEVVARGAAVQAGLKMKDAALDEVVMTDVTPFTLGVDIAVSVQDQHVEGHYLPIIERNTVVPVSRVKRVQTLTDNQRRLRVRVFQGEARLVADNIALGELTVTVPPAPAGQEQLDIRFSYDSSGLLEVQATAVSTGREERLVIEGQAGRLSREEIEAKLRAFQAIKIHPRDMAENTAVLARGDRLFQERLGAERETIGMWLAAFSAVLDRQDPREIAQARQQLTELFDSVDRGVFL</sequence>
<keyword evidence="7" id="KW-1185">Reference proteome</keyword>
<name>A0A211Z2K6_9PROT</name>
<dbReference type="Gene3D" id="3.30.420.40">
    <property type="match status" value="2"/>
</dbReference>
<accession>A0A211Z2K6</accession>
<reference evidence="7" key="1">
    <citation type="submission" date="2017-05" db="EMBL/GenBank/DDBJ databases">
        <authorList>
            <person name="Macchi M."/>
            <person name="Festa S."/>
            <person name="Coppotelli B.M."/>
            <person name="Morelli I.S."/>
        </authorList>
    </citation>
    <scope>NUCLEOTIDE SEQUENCE [LARGE SCALE GENOMIC DNA]</scope>
    <source>
        <strain evidence="7">I</strain>
    </source>
</reference>
<dbReference type="SUPFAM" id="SSF100920">
    <property type="entry name" value="Heat shock protein 70kD (HSP70), peptide-binding domain"/>
    <property type="match status" value="1"/>
</dbReference>
<dbReference type="PRINTS" id="PR00301">
    <property type="entry name" value="HEATSHOCK70"/>
</dbReference>
<keyword evidence="2 5" id="KW-0547">Nucleotide-binding</keyword>
<dbReference type="OrthoDB" id="9766019at2"/>
<comment type="similarity">
    <text evidence="1 5">Belongs to the heat shock protein 70 family.</text>
</comment>
<dbReference type="PROSITE" id="PS01036">
    <property type="entry name" value="HSP70_3"/>
    <property type="match status" value="1"/>
</dbReference>
<dbReference type="InterPro" id="IPR013126">
    <property type="entry name" value="Hsp_70_fam"/>
</dbReference>
<dbReference type="GO" id="GO:0140662">
    <property type="term" value="F:ATP-dependent protein folding chaperone"/>
    <property type="evidence" value="ECO:0007669"/>
    <property type="project" value="InterPro"/>
</dbReference>
<dbReference type="PROSITE" id="PS00297">
    <property type="entry name" value="HSP70_1"/>
    <property type="match status" value="1"/>
</dbReference>
<evidence type="ECO:0000256" key="2">
    <source>
        <dbReference type="ARBA" id="ARBA00022741"/>
    </source>
</evidence>
<evidence type="ECO:0000256" key="3">
    <source>
        <dbReference type="ARBA" id="ARBA00022840"/>
    </source>
</evidence>
<evidence type="ECO:0000256" key="1">
    <source>
        <dbReference type="ARBA" id="ARBA00007381"/>
    </source>
</evidence>
<dbReference type="PANTHER" id="PTHR19375">
    <property type="entry name" value="HEAT SHOCK PROTEIN 70KDA"/>
    <property type="match status" value="1"/>
</dbReference>
<dbReference type="EMBL" id="NHON01000117">
    <property type="protein sequence ID" value="OWJ59475.1"/>
    <property type="molecule type" value="Genomic_DNA"/>
</dbReference>